<dbReference type="InterPro" id="IPR035937">
    <property type="entry name" value="FPG_N"/>
</dbReference>
<evidence type="ECO:0000313" key="16">
    <source>
        <dbReference type="EMBL" id="ROR74047.1"/>
    </source>
</evidence>
<evidence type="ECO:0000256" key="12">
    <source>
        <dbReference type="ARBA" id="ARBA00023295"/>
    </source>
</evidence>
<dbReference type="SMART" id="SM01232">
    <property type="entry name" value="H2TH"/>
    <property type="match status" value="1"/>
</dbReference>
<keyword evidence="17" id="KW-1185">Reference proteome</keyword>
<gene>
    <name evidence="16" type="ORF">EDD31_2444</name>
</gene>
<dbReference type="AlphaFoldDB" id="A0A3N2BFM0"/>
<dbReference type="CDD" id="cd08971">
    <property type="entry name" value="AcNei2_N"/>
    <property type="match status" value="1"/>
</dbReference>
<keyword evidence="12" id="KW-0326">Glycosidase</keyword>
<evidence type="ECO:0000256" key="9">
    <source>
        <dbReference type="ARBA" id="ARBA00023204"/>
    </source>
</evidence>
<dbReference type="InterPro" id="IPR000214">
    <property type="entry name" value="Znf_DNA_glyclase/AP_lyase"/>
</dbReference>
<dbReference type="Gene3D" id="3.20.190.10">
    <property type="entry name" value="MutM-like, N-terminal"/>
    <property type="match status" value="1"/>
</dbReference>
<dbReference type="SUPFAM" id="SSF46946">
    <property type="entry name" value="S13-like H2TH domain"/>
    <property type="match status" value="1"/>
</dbReference>
<dbReference type="GO" id="GO:0140078">
    <property type="term" value="F:class I DNA-(apurinic or apyrimidinic site) endonuclease activity"/>
    <property type="evidence" value="ECO:0007669"/>
    <property type="project" value="UniProtKB-EC"/>
</dbReference>
<evidence type="ECO:0000256" key="2">
    <source>
        <dbReference type="ARBA" id="ARBA00012720"/>
    </source>
</evidence>
<comment type="caution">
    <text evidence="16">The sequence shown here is derived from an EMBL/GenBank/DDBJ whole genome shotgun (WGS) entry which is preliminary data.</text>
</comment>
<evidence type="ECO:0000256" key="4">
    <source>
        <dbReference type="ARBA" id="ARBA00022763"/>
    </source>
</evidence>
<dbReference type="GO" id="GO:0003684">
    <property type="term" value="F:damaged DNA binding"/>
    <property type="evidence" value="ECO:0007669"/>
    <property type="project" value="InterPro"/>
</dbReference>
<proteinExistence type="inferred from homology"/>
<feature type="domain" description="Formamidopyrimidine-DNA glycosylase catalytic" evidence="15">
    <location>
        <begin position="2"/>
        <end position="89"/>
    </location>
</feature>
<keyword evidence="9" id="KW-0234">DNA repair</keyword>
<dbReference type="RefSeq" id="WP_123304387.1">
    <property type="nucleotide sequence ID" value="NZ_RKHK01000001.1"/>
</dbReference>
<dbReference type="InterPro" id="IPR010979">
    <property type="entry name" value="Ribosomal_uS13-like_H2TH"/>
</dbReference>
<dbReference type="OrthoDB" id="9800855at2"/>
<dbReference type="GO" id="GO:0000703">
    <property type="term" value="F:oxidized pyrimidine nucleobase lesion DNA N-glycosylase activity"/>
    <property type="evidence" value="ECO:0007669"/>
    <property type="project" value="TreeGrafter"/>
</dbReference>
<keyword evidence="6" id="KW-0378">Hydrolase</keyword>
<dbReference type="SMART" id="SM00898">
    <property type="entry name" value="Fapy_DNA_glyco"/>
    <property type="match status" value="1"/>
</dbReference>
<evidence type="ECO:0000313" key="17">
    <source>
        <dbReference type="Proteomes" id="UP000280668"/>
    </source>
</evidence>
<evidence type="ECO:0000256" key="8">
    <source>
        <dbReference type="ARBA" id="ARBA00023125"/>
    </source>
</evidence>
<dbReference type="InterPro" id="IPR044090">
    <property type="entry name" value="Nei2_N"/>
</dbReference>
<name>A0A3N2BFM0_9MICO</name>
<dbReference type="GO" id="GO:0008270">
    <property type="term" value="F:zinc ion binding"/>
    <property type="evidence" value="ECO:0007669"/>
    <property type="project" value="UniProtKB-KW"/>
</dbReference>
<keyword evidence="16" id="KW-0540">Nuclease</keyword>
<accession>A0A3N2BFM0</accession>
<dbReference type="EMBL" id="RKHK01000001">
    <property type="protein sequence ID" value="ROR74047.1"/>
    <property type="molecule type" value="Genomic_DNA"/>
</dbReference>
<evidence type="ECO:0000256" key="10">
    <source>
        <dbReference type="ARBA" id="ARBA00023239"/>
    </source>
</evidence>
<dbReference type="PROSITE" id="PS51066">
    <property type="entry name" value="ZF_FPG_2"/>
    <property type="match status" value="1"/>
</dbReference>
<keyword evidence="4" id="KW-0227">DNA damage</keyword>
<evidence type="ECO:0000256" key="11">
    <source>
        <dbReference type="ARBA" id="ARBA00023268"/>
    </source>
</evidence>
<keyword evidence="16" id="KW-0255">Endonuclease</keyword>
<evidence type="ECO:0000256" key="6">
    <source>
        <dbReference type="ARBA" id="ARBA00022801"/>
    </source>
</evidence>
<keyword evidence="10" id="KW-0456">Lyase</keyword>
<comment type="similarity">
    <text evidence="1">Belongs to the FPG family.</text>
</comment>
<keyword evidence="8" id="KW-0238">DNA-binding</keyword>
<dbReference type="PANTHER" id="PTHR42697">
    <property type="entry name" value="ENDONUCLEASE 8"/>
    <property type="match status" value="1"/>
</dbReference>
<dbReference type="Pfam" id="PF01149">
    <property type="entry name" value="Fapy_DNA_glyco"/>
    <property type="match status" value="1"/>
</dbReference>
<evidence type="ECO:0000259" key="14">
    <source>
        <dbReference type="PROSITE" id="PS51066"/>
    </source>
</evidence>
<reference evidence="16 17" key="1">
    <citation type="submission" date="2018-11" db="EMBL/GenBank/DDBJ databases">
        <title>Sequencing the genomes of 1000 actinobacteria strains.</title>
        <authorList>
            <person name="Klenk H.-P."/>
        </authorList>
    </citation>
    <scope>NUCLEOTIDE SEQUENCE [LARGE SCALE GENOMIC DNA]</scope>
    <source>
        <strain evidence="16 17">DSM 11294</strain>
    </source>
</reference>
<keyword evidence="7" id="KW-0862">Zinc</keyword>
<dbReference type="SUPFAM" id="SSF81624">
    <property type="entry name" value="N-terminal domain of MutM-like DNA repair proteins"/>
    <property type="match status" value="1"/>
</dbReference>
<dbReference type="Gene3D" id="1.10.8.50">
    <property type="match status" value="1"/>
</dbReference>
<evidence type="ECO:0000256" key="5">
    <source>
        <dbReference type="ARBA" id="ARBA00022771"/>
    </source>
</evidence>
<organism evidence="16 17">
    <name type="scientific">Bogoriella caseilytica</name>
    <dbReference type="NCBI Taxonomy" id="56055"/>
    <lineage>
        <taxon>Bacteria</taxon>
        <taxon>Bacillati</taxon>
        <taxon>Actinomycetota</taxon>
        <taxon>Actinomycetes</taxon>
        <taxon>Micrococcales</taxon>
        <taxon>Bogoriellaceae</taxon>
        <taxon>Bogoriella</taxon>
    </lineage>
</organism>
<dbReference type="EC" id="4.2.99.18" evidence="2"/>
<evidence type="ECO:0000256" key="7">
    <source>
        <dbReference type="ARBA" id="ARBA00022833"/>
    </source>
</evidence>
<evidence type="ECO:0000259" key="15">
    <source>
        <dbReference type="PROSITE" id="PS51068"/>
    </source>
</evidence>
<sequence length="282" mass="30555">MPEGDIVLRVARRLDQALAGQRLSRGELRWPSVGGYDLRGRVITGHATHGKNLLARLDDGRTLHTHLRMDGVWRIIATSELTSAGRGSGRRADRSPRVRAVLATPAWTALGIELGMVNLVATRDEHQVIGHLGPDVLAPDFDAPASAVRLVDQGQRPVCEALLDQRVIAGFGTIYCAETLWHHRVWPWLACGDLDAETATALLSAGRQLMWRSAMARTPTATGEEGPRSNVHSRLNRPCRRCGQLIARGVAQAGDPDAGIGEPGSGLGTRPIFWCPGCQRQS</sequence>
<dbReference type="InterPro" id="IPR015886">
    <property type="entry name" value="H2TH_FPG"/>
</dbReference>
<protein>
    <recommendedName>
        <fullName evidence="2">DNA-(apurinic or apyrimidinic site) lyase</fullName>
        <ecNumber evidence="2">4.2.99.18</ecNumber>
    </recommendedName>
</protein>
<dbReference type="GO" id="GO:0006284">
    <property type="term" value="P:base-excision repair"/>
    <property type="evidence" value="ECO:0007669"/>
    <property type="project" value="InterPro"/>
</dbReference>
<dbReference type="PROSITE" id="PS51068">
    <property type="entry name" value="FPG_CAT"/>
    <property type="match status" value="1"/>
</dbReference>
<evidence type="ECO:0000256" key="1">
    <source>
        <dbReference type="ARBA" id="ARBA00009409"/>
    </source>
</evidence>
<feature type="domain" description="FPG-type" evidence="14">
    <location>
        <begin position="230"/>
        <end position="280"/>
    </location>
</feature>
<dbReference type="PANTHER" id="PTHR42697:SF1">
    <property type="entry name" value="ENDONUCLEASE 8"/>
    <property type="match status" value="1"/>
</dbReference>
<dbReference type="Proteomes" id="UP000280668">
    <property type="component" value="Unassembled WGS sequence"/>
</dbReference>
<dbReference type="Pfam" id="PF06831">
    <property type="entry name" value="H2TH"/>
    <property type="match status" value="1"/>
</dbReference>
<keyword evidence="3" id="KW-0479">Metal-binding</keyword>
<keyword evidence="11" id="KW-0511">Multifunctional enzyme</keyword>
<dbReference type="InterPro" id="IPR012319">
    <property type="entry name" value="FPG_cat"/>
</dbReference>
<evidence type="ECO:0000256" key="13">
    <source>
        <dbReference type="PROSITE-ProRule" id="PRU00391"/>
    </source>
</evidence>
<evidence type="ECO:0000256" key="3">
    <source>
        <dbReference type="ARBA" id="ARBA00022723"/>
    </source>
</evidence>
<keyword evidence="5 13" id="KW-0863">Zinc-finger</keyword>